<dbReference type="SUPFAM" id="SSF50800">
    <property type="entry name" value="PK beta-barrel domain-like"/>
    <property type="match status" value="1"/>
</dbReference>
<evidence type="ECO:0000313" key="4">
    <source>
        <dbReference type="Proteomes" id="UP000192277"/>
    </source>
</evidence>
<reference evidence="3 4" key="1">
    <citation type="submission" date="2016-04" db="EMBL/GenBank/DDBJ databases">
        <authorList>
            <person name="Chen L."/>
            <person name="Zhuang W."/>
            <person name="Wang G."/>
        </authorList>
    </citation>
    <scope>NUCLEOTIDE SEQUENCE [LARGE SCALE GENOMIC DNA]</scope>
    <source>
        <strain evidence="4">GR20</strain>
    </source>
</reference>
<dbReference type="CDD" id="cd00207">
    <property type="entry name" value="fer2"/>
    <property type="match status" value="1"/>
</dbReference>
<dbReference type="SUPFAM" id="SSF52343">
    <property type="entry name" value="Ferredoxin reductase-like, C-terminal NADP-linked domain"/>
    <property type="match status" value="1"/>
</dbReference>
<dbReference type="Pfam" id="PF00175">
    <property type="entry name" value="NAD_binding_1"/>
    <property type="match status" value="1"/>
</dbReference>
<dbReference type="PROSITE" id="PS51340">
    <property type="entry name" value="MOSC"/>
    <property type="match status" value="1"/>
</dbReference>
<dbReference type="InterPro" id="IPR039261">
    <property type="entry name" value="FNR_nucleotide-bd"/>
</dbReference>
<dbReference type="InterPro" id="IPR005163">
    <property type="entry name" value="Tri_helical_YiiM-like"/>
</dbReference>
<dbReference type="InterPro" id="IPR011037">
    <property type="entry name" value="Pyrv_Knase-like_insert_dom_sf"/>
</dbReference>
<dbReference type="InterPro" id="IPR036010">
    <property type="entry name" value="2Fe-2S_ferredoxin-like_sf"/>
</dbReference>
<dbReference type="PANTHER" id="PTHR30212:SF2">
    <property type="entry name" value="PROTEIN YIIM"/>
    <property type="match status" value="1"/>
</dbReference>
<feature type="domain" description="MOSC" evidence="1">
    <location>
        <begin position="29"/>
        <end position="164"/>
    </location>
</feature>
<dbReference type="CDD" id="cd06184">
    <property type="entry name" value="flavohem_like_fad_nad_binding"/>
    <property type="match status" value="1"/>
</dbReference>
<proteinExistence type="predicted"/>
<accession>A0ABX3P151</accession>
<feature type="domain" description="FAD-binding FR-type" evidence="2">
    <location>
        <begin position="236"/>
        <end position="341"/>
    </location>
</feature>
<evidence type="ECO:0000313" key="3">
    <source>
        <dbReference type="EMBL" id="OQP52333.1"/>
    </source>
</evidence>
<dbReference type="InterPro" id="IPR008333">
    <property type="entry name" value="Cbr1-like_FAD-bd_dom"/>
</dbReference>
<protein>
    <submittedName>
        <fullName evidence="3">Sulfurase</fullName>
    </submittedName>
</protein>
<dbReference type="InterPro" id="IPR001709">
    <property type="entry name" value="Flavoprot_Pyr_Nucl_cyt_Rdtase"/>
</dbReference>
<dbReference type="SUPFAM" id="SSF63380">
    <property type="entry name" value="Riboflavin synthase domain-like"/>
    <property type="match status" value="1"/>
</dbReference>
<dbReference type="InterPro" id="IPR017938">
    <property type="entry name" value="Riboflavin_synthase-like_b-brl"/>
</dbReference>
<dbReference type="Proteomes" id="UP000192277">
    <property type="component" value="Unassembled WGS sequence"/>
</dbReference>
<dbReference type="Gene3D" id="3.40.50.80">
    <property type="entry name" value="Nucleotide-binding domain of ferredoxin-NADP reductase (FNR) module"/>
    <property type="match status" value="1"/>
</dbReference>
<dbReference type="SUPFAM" id="SSF54292">
    <property type="entry name" value="2Fe-2S ferredoxin-like"/>
    <property type="match status" value="1"/>
</dbReference>
<dbReference type="PANTHER" id="PTHR30212">
    <property type="entry name" value="PROTEIN YIIM"/>
    <property type="match status" value="1"/>
</dbReference>
<dbReference type="InterPro" id="IPR017927">
    <property type="entry name" value="FAD-bd_FR_type"/>
</dbReference>
<dbReference type="PRINTS" id="PR00371">
    <property type="entry name" value="FPNCR"/>
</dbReference>
<dbReference type="Gene3D" id="2.40.30.10">
    <property type="entry name" value="Translation factors"/>
    <property type="match status" value="1"/>
</dbReference>
<dbReference type="Pfam" id="PF00111">
    <property type="entry name" value="Fer2"/>
    <property type="match status" value="1"/>
</dbReference>
<evidence type="ECO:0000259" key="1">
    <source>
        <dbReference type="PROSITE" id="PS51340"/>
    </source>
</evidence>
<name>A0ABX3P151_9BACT</name>
<dbReference type="Pfam" id="PF03473">
    <property type="entry name" value="MOSC"/>
    <property type="match status" value="1"/>
</dbReference>
<dbReference type="Pfam" id="PF03475">
    <property type="entry name" value="YiiM_3-alpha"/>
    <property type="match status" value="1"/>
</dbReference>
<sequence>MMKVLSVNVGMSREVGFRGKLIRTSIFKKPVTGRVVVRRLNIDGDCQTDLGAHGGEHRAVFVYQAESYEYWREQLKRIDLYYGQFGENLTVEGLADKDVCIGDRYAIGTAVFEVTQPRVTCYRVGIALGVPEMPALLVSHKRPGFYFRVIQEGEIGAGDLIQKIADGPEQMNIAEVDALLYSKEHPKEQLQKALKIPALSKGWGQSFQDLLQSAEAGITTGNSGLSGVNGRPVAWPGYRSFVVQALHQETDDIRSFELRPADGKPLAAFLPGQHIAVRLPAGPGKTPLTRMFSLCGSQGAGTYRIAVKWEQEGKVSQYMHTQLHEGDTLDVSAPRGDFVLSEDQLPVVLLSAGVGITPLLGMLQAIRNSSPMREVWWVHSARNAANYPFMHEVEDAGSHLPNFHSIKVYSRPAAEEEIGKQYDISGHLDITVLNNLKFPAGCHYYLCGPMGYMSGVTAALTSLGVLPAQIRSEIFINSNLATPAAVAPHLPVDNTGAGPFVSFTKSNISFHWNARFNNLLEAAEACDVPVQWSCRVGVCHHCESSLLDGNIEYTSSPLDPPGTGRLLICCSVPVTDIELDL</sequence>
<comment type="caution">
    <text evidence="3">The sequence shown here is derived from an EMBL/GenBank/DDBJ whole genome shotgun (WGS) entry which is preliminary data.</text>
</comment>
<dbReference type="InterPro" id="IPR001433">
    <property type="entry name" value="OxRdtase_FAD/NAD-bd"/>
</dbReference>
<dbReference type="InterPro" id="IPR005302">
    <property type="entry name" value="MoCF_Sase_C"/>
</dbReference>
<dbReference type="PRINTS" id="PR00409">
    <property type="entry name" value="PHDIOXRDTASE"/>
</dbReference>
<keyword evidence="4" id="KW-1185">Reference proteome</keyword>
<gene>
    <name evidence="3" type="ORF">A4D02_24385</name>
</gene>
<dbReference type="Pfam" id="PF00970">
    <property type="entry name" value="FAD_binding_6"/>
    <property type="match status" value="1"/>
</dbReference>
<dbReference type="Gene3D" id="3.10.20.30">
    <property type="match status" value="1"/>
</dbReference>
<dbReference type="InterPro" id="IPR012675">
    <property type="entry name" value="Beta-grasp_dom_sf"/>
</dbReference>
<dbReference type="PROSITE" id="PS51384">
    <property type="entry name" value="FAD_FR"/>
    <property type="match status" value="1"/>
</dbReference>
<dbReference type="Gene3D" id="2.40.33.20">
    <property type="entry name" value="PK beta-barrel domain-like"/>
    <property type="match status" value="1"/>
</dbReference>
<dbReference type="EMBL" id="LWBO01000004">
    <property type="protein sequence ID" value="OQP52333.1"/>
    <property type="molecule type" value="Genomic_DNA"/>
</dbReference>
<dbReference type="InterPro" id="IPR052353">
    <property type="entry name" value="Benzoxazolinone_Detox_Enz"/>
</dbReference>
<dbReference type="InterPro" id="IPR001041">
    <property type="entry name" value="2Fe-2S_ferredoxin-type"/>
</dbReference>
<evidence type="ECO:0000259" key="2">
    <source>
        <dbReference type="PROSITE" id="PS51384"/>
    </source>
</evidence>
<organism evidence="3 4">
    <name type="scientific">Niastella koreensis</name>
    <dbReference type="NCBI Taxonomy" id="354356"/>
    <lineage>
        <taxon>Bacteria</taxon>
        <taxon>Pseudomonadati</taxon>
        <taxon>Bacteroidota</taxon>
        <taxon>Chitinophagia</taxon>
        <taxon>Chitinophagales</taxon>
        <taxon>Chitinophagaceae</taxon>
        <taxon>Niastella</taxon>
    </lineage>
</organism>